<feature type="domain" description="Reverse transcriptase zinc-binding" evidence="1">
    <location>
        <begin position="107"/>
        <end position="191"/>
    </location>
</feature>
<accession>A0A438CZJ5</accession>
<protein>
    <recommendedName>
        <fullName evidence="1">Reverse transcriptase zinc-binding domain-containing protein</fullName>
    </recommendedName>
</protein>
<evidence type="ECO:0000259" key="1">
    <source>
        <dbReference type="Pfam" id="PF13966"/>
    </source>
</evidence>
<gene>
    <name evidence="2" type="ORF">CK203_113315</name>
</gene>
<evidence type="ECO:0000313" key="3">
    <source>
        <dbReference type="Proteomes" id="UP000288805"/>
    </source>
</evidence>
<organism evidence="2 3">
    <name type="scientific">Vitis vinifera</name>
    <name type="common">Grape</name>
    <dbReference type="NCBI Taxonomy" id="29760"/>
    <lineage>
        <taxon>Eukaryota</taxon>
        <taxon>Viridiplantae</taxon>
        <taxon>Streptophyta</taxon>
        <taxon>Embryophyta</taxon>
        <taxon>Tracheophyta</taxon>
        <taxon>Spermatophyta</taxon>
        <taxon>Magnoliopsida</taxon>
        <taxon>eudicotyledons</taxon>
        <taxon>Gunneridae</taxon>
        <taxon>Pentapetalae</taxon>
        <taxon>rosids</taxon>
        <taxon>Vitales</taxon>
        <taxon>Vitaceae</taxon>
        <taxon>Viteae</taxon>
        <taxon>Vitis</taxon>
    </lineage>
</organism>
<name>A0A438CZJ5_VITVI</name>
<comment type="caution">
    <text evidence="2">The sequence shown here is derived from an EMBL/GenBank/DDBJ whole genome shotgun (WGS) entry which is preliminary data.</text>
</comment>
<dbReference type="AlphaFoldDB" id="A0A438CZJ5"/>
<proteinExistence type="predicted"/>
<dbReference type="InterPro" id="IPR026960">
    <property type="entry name" value="RVT-Znf"/>
</dbReference>
<evidence type="ECO:0000313" key="2">
    <source>
        <dbReference type="EMBL" id="RVW28624.1"/>
    </source>
</evidence>
<dbReference type="Proteomes" id="UP000288805">
    <property type="component" value="Unassembled WGS sequence"/>
</dbReference>
<dbReference type="Pfam" id="PF13966">
    <property type="entry name" value="zf-RVT"/>
    <property type="match status" value="1"/>
</dbReference>
<reference evidence="2 3" key="1">
    <citation type="journal article" date="2018" name="PLoS Genet.">
        <title>Population sequencing reveals clonal diversity and ancestral inbreeding in the grapevine cultivar Chardonnay.</title>
        <authorList>
            <person name="Roach M.J."/>
            <person name="Johnson D.L."/>
            <person name="Bohlmann J."/>
            <person name="van Vuuren H.J."/>
            <person name="Jones S.J."/>
            <person name="Pretorius I.S."/>
            <person name="Schmidt S.A."/>
            <person name="Borneman A.R."/>
        </authorList>
    </citation>
    <scope>NUCLEOTIDE SEQUENCE [LARGE SCALE GENOMIC DNA]</scope>
    <source>
        <strain evidence="3">cv. Chardonnay</strain>
        <tissue evidence="2">Leaf</tissue>
    </source>
</reference>
<sequence length="342" mass="39297">MDLEVCAAKEELWKKVLEAKYGQEEFGWRTRKANGVGKGNKVRFLDRSLVWKQRAVRSLPDLFSMAAQRNVTVEDHWDQNLSQGGWSLRLLRDFNDWELGGGADGLFKVKEAYRVLTNADEAVFPHSNVWVDKVPTKIIFFTWEATWGKVLTLDRLQRRGWHLPNRCFLCGCEEETINHMLIHCTVAKGLWDIILALCGVQWVFPNSVNEVLSSWKGSFVGRKRKKVWKSIPLFIFGQFGRRGIGLPLKGGKQELLKTLCQSEALFRYYRGVEIEEPSSYWRCVYGLRRLELLVVLEVEGFKRAKHLSNLRICGLRLMGSKTSLEVSGLVMELADLAVIAFQ</sequence>
<dbReference type="EMBL" id="QGNW01001883">
    <property type="protein sequence ID" value="RVW28624.1"/>
    <property type="molecule type" value="Genomic_DNA"/>
</dbReference>